<dbReference type="Proteomes" id="UP000179266">
    <property type="component" value="Unassembled WGS sequence"/>
</dbReference>
<dbReference type="AlphaFoldDB" id="A0A1F7RME3"/>
<evidence type="ECO:0000313" key="2">
    <source>
        <dbReference type="Proteomes" id="UP000179266"/>
    </source>
</evidence>
<comment type="caution">
    <text evidence="1">The sequence shown here is derived from an EMBL/GenBank/DDBJ whole genome shotgun (WGS) entry which is preliminary data.</text>
</comment>
<sequence length="128" mass="13806">MVKNFFIFGLVLIIPGISFAGTAYIPVWQHGYGVTYYNIIINTDSSTATCSINLIDIISAGTYWDSNVILPDDAWQFDTWSSLSAPGFGWGYIRCNGPTGKAFGWGAIYGTVSGKICGLTVLLPTSGF</sequence>
<accession>A0A1F7RME3</accession>
<protein>
    <submittedName>
        <fullName evidence="1">Uncharacterized protein</fullName>
    </submittedName>
</protein>
<gene>
    <name evidence="1" type="ORF">A2161_05995</name>
</gene>
<reference evidence="1 2" key="1">
    <citation type="journal article" date="2016" name="Nat. Commun.">
        <title>Thousands of microbial genomes shed light on interconnected biogeochemical processes in an aquifer system.</title>
        <authorList>
            <person name="Anantharaman K."/>
            <person name="Brown C.T."/>
            <person name="Hug L.A."/>
            <person name="Sharon I."/>
            <person name="Castelle C.J."/>
            <person name="Probst A.J."/>
            <person name="Thomas B.C."/>
            <person name="Singh A."/>
            <person name="Wilkins M.J."/>
            <person name="Karaoz U."/>
            <person name="Brodie E.L."/>
            <person name="Williams K.H."/>
            <person name="Hubbard S.S."/>
            <person name="Banfield J.F."/>
        </authorList>
    </citation>
    <scope>NUCLEOTIDE SEQUENCE [LARGE SCALE GENOMIC DNA]</scope>
</reference>
<evidence type="ECO:0000313" key="1">
    <source>
        <dbReference type="EMBL" id="OGL42500.1"/>
    </source>
</evidence>
<dbReference type="EMBL" id="MGDD01000321">
    <property type="protein sequence ID" value="OGL42500.1"/>
    <property type="molecule type" value="Genomic_DNA"/>
</dbReference>
<name>A0A1F7RME3_9BACT</name>
<proteinExistence type="predicted"/>
<organism evidence="1 2">
    <name type="scientific">Candidatus Schekmanbacteria bacterium RBG_13_48_7</name>
    <dbReference type="NCBI Taxonomy" id="1817878"/>
    <lineage>
        <taxon>Bacteria</taxon>
        <taxon>Candidatus Schekmaniibacteriota</taxon>
    </lineage>
</organism>